<feature type="region of interest" description="Disordered" evidence="1">
    <location>
        <begin position="1"/>
        <end position="30"/>
    </location>
</feature>
<reference evidence="3" key="1">
    <citation type="submission" date="2016-06" db="EMBL/GenBank/DDBJ databases">
        <authorList>
            <person name="Varghese N."/>
            <person name="Submissions Spin"/>
        </authorList>
    </citation>
    <scope>NUCLEOTIDE SEQUENCE [LARGE SCALE GENOMIC DNA]</scope>
    <source>
        <strain evidence="3">DSM 43909</strain>
    </source>
</reference>
<gene>
    <name evidence="2" type="ORF">GA0074695_4198</name>
</gene>
<dbReference type="AlphaFoldDB" id="A0A1C4YEL2"/>
<protein>
    <submittedName>
        <fullName evidence="2">Uncharacterized protein</fullName>
    </submittedName>
</protein>
<sequence>MSTRPSKSDAPTAELGRQTRLDHQWPTRFRTSFTPITQRELDTLGVDPHDCRAGQPEVTALSPDYPVPHSPDTEQQRGTGLHRTSGDTWTPAAVGNQYVRPITRNALCAQ</sequence>
<name>A0A1C4YEL2_MICVI</name>
<organism evidence="2 3">
    <name type="scientific">Micromonospora viridifaciens</name>
    <dbReference type="NCBI Taxonomy" id="1881"/>
    <lineage>
        <taxon>Bacteria</taxon>
        <taxon>Bacillati</taxon>
        <taxon>Actinomycetota</taxon>
        <taxon>Actinomycetes</taxon>
        <taxon>Micromonosporales</taxon>
        <taxon>Micromonosporaceae</taxon>
        <taxon>Micromonospora</taxon>
    </lineage>
</organism>
<dbReference type="Proteomes" id="UP000198242">
    <property type="component" value="Chromosome I"/>
</dbReference>
<proteinExistence type="predicted"/>
<dbReference type="EMBL" id="LT607411">
    <property type="protein sequence ID" value="SCF19179.1"/>
    <property type="molecule type" value="Genomic_DNA"/>
</dbReference>
<keyword evidence="3" id="KW-1185">Reference proteome</keyword>
<evidence type="ECO:0000313" key="3">
    <source>
        <dbReference type="Proteomes" id="UP000198242"/>
    </source>
</evidence>
<accession>A0A1C4YEL2</accession>
<feature type="region of interest" description="Disordered" evidence="1">
    <location>
        <begin position="45"/>
        <end position="92"/>
    </location>
</feature>
<evidence type="ECO:0000313" key="2">
    <source>
        <dbReference type="EMBL" id="SCF19179.1"/>
    </source>
</evidence>
<evidence type="ECO:0000256" key="1">
    <source>
        <dbReference type="SAM" id="MobiDB-lite"/>
    </source>
</evidence>